<dbReference type="Pfam" id="PF22461">
    <property type="entry name" value="SLBB_2"/>
    <property type="match status" value="1"/>
</dbReference>
<evidence type="ECO:0000256" key="10">
    <source>
        <dbReference type="ARBA" id="ARBA00023114"/>
    </source>
</evidence>
<feature type="domain" description="Soluble ligand binding" evidence="18">
    <location>
        <begin position="653"/>
        <end position="692"/>
    </location>
</feature>
<evidence type="ECO:0000256" key="5">
    <source>
        <dbReference type="ARBA" id="ARBA00022597"/>
    </source>
</evidence>
<dbReference type="RefSeq" id="WP_311363617.1">
    <property type="nucleotide sequence ID" value="NZ_JAVRIC010000002.1"/>
</dbReference>
<keyword evidence="4" id="KW-1134">Transmembrane beta strand</keyword>
<dbReference type="InterPro" id="IPR019554">
    <property type="entry name" value="Soluble_ligand-bd"/>
</dbReference>
<comment type="subcellular location">
    <subcellularLocation>
        <location evidence="1">Cell outer membrane</location>
        <topology evidence="1">Multi-pass membrane protein</topology>
    </subcellularLocation>
</comment>
<keyword evidence="6" id="KW-0812">Transmembrane</keyword>
<keyword evidence="3" id="KW-0813">Transport</keyword>
<keyword evidence="8" id="KW-0625">Polysaccharide transport</keyword>
<evidence type="ECO:0000313" key="21">
    <source>
        <dbReference type="Proteomes" id="UP001254608"/>
    </source>
</evidence>
<dbReference type="PROSITE" id="PS51257">
    <property type="entry name" value="PROKAR_LIPOPROTEIN"/>
    <property type="match status" value="1"/>
</dbReference>
<evidence type="ECO:0000256" key="14">
    <source>
        <dbReference type="ARBA" id="ARBA00023288"/>
    </source>
</evidence>
<name>A0ABU2WFE9_9GAMM</name>
<keyword evidence="13" id="KW-0998">Cell outer membrane</keyword>
<evidence type="ECO:0000313" key="20">
    <source>
        <dbReference type="EMBL" id="MDT0496228.1"/>
    </source>
</evidence>
<dbReference type="Pfam" id="PF06251">
    <property type="entry name" value="Caps_syn_GfcC_C"/>
    <property type="match status" value="1"/>
</dbReference>
<feature type="domain" description="SLBB" evidence="19">
    <location>
        <begin position="231"/>
        <end position="307"/>
    </location>
</feature>
<dbReference type="Pfam" id="PF02563">
    <property type="entry name" value="Poly_export"/>
    <property type="match status" value="1"/>
</dbReference>
<keyword evidence="14" id="KW-0449">Lipoprotein</keyword>
<dbReference type="Proteomes" id="UP001254608">
    <property type="component" value="Unassembled WGS sequence"/>
</dbReference>
<evidence type="ECO:0000256" key="12">
    <source>
        <dbReference type="ARBA" id="ARBA00023139"/>
    </source>
</evidence>
<evidence type="ECO:0000256" key="11">
    <source>
        <dbReference type="ARBA" id="ARBA00023136"/>
    </source>
</evidence>
<feature type="region of interest" description="Disordered" evidence="15">
    <location>
        <begin position="58"/>
        <end position="93"/>
    </location>
</feature>
<evidence type="ECO:0000259" key="16">
    <source>
        <dbReference type="Pfam" id="PF02563"/>
    </source>
</evidence>
<dbReference type="InterPro" id="IPR010425">
    <property type="entry name" value="Caps_synth_GfcC-like_C"/>
</dbReference>
<dbReference type="PANTHER" id="PTHR33619">
    <property type="entry name" value="POLYSACCHARIDE EXPORT PROTEIN GFCE-RELATED"/>
    <property type="match status" value="1"/>
</dbReference>
<comment type="similarity">
    <text evidence="2">Belongs to the BexD/CtrA/VexA family.</text>
</comment>
<evidence type="ECO:0000256" key="8">
    <source>
        <dbReference type="ARBA" id="ARBA00023047"/>
    </source>
</evidence>
<keyword evidence="11" id="KW-0472">Membrane</keyword>
<keyword evidence="7" id="KW-0732">Signal</keyword>
<evidence type="ECO:0000259" key="18">
    <source>
        <dbReference type="Pfam" id="PF10531"/>
    </source>
</evidence>
<dbReference type="Gene3D" id="3.30.1950.10">
    <property type="entry name" value="wza like domain"/>
    <property type="match status" value="1"/>
</dbReference>
<evidence type="ECO:0000256" key="13">
    <source>
        <dbReference type="ARBA" id="ARBA00023237"/>
    </source>
</evidence>
<evidence type="ECO:0000259" key="19">
    <source>
        <dbReference type="Pfam" id="PF22461"/>
    </source>
</evidence>
<organism evidence="20 21">
    <name type="scientific">Banduia mediterranea</name>
    <dbReference type="NCBI Taxonomy" id="3075609"/>
    <lineage>
        <taxon>Bacteria</taxon>
        <taxon>Pseudomonadati</taxon>
        <taxon>Pseudomonadota</taxon>
        <taxon>Gammaproteobacteria</taxon>
        <taxon>Nevskiales</taxon>
        <taxon>Algiphilaceae</taxon>
        <taxon>Banduia</taxon>
    </lineage>
</organism>
<dbReference type="PANTHER" id="PTHR33619:SF3">
    <property type="entry name" value="POLYSACCHARIDE EXPORT PROTEIN GFCE-RELATED"/>
    <property type="match status" value="1"/>
</dbReference>
<reference evidence="20 21" key="1">
    <citation type="submission" date="2023-09" db="EMBL/GenBank/DDBJ databases">
        <authorList>
            <person name="Rey-Velasco X."/>
        </authorList>
    </citation>
    <scope>NUCLEOTIDE SEQUENCE [LARGE SCALE GENOMIC DNA]</scope>
    <source>
        <strain evidence="20 21">W345</strain>
    </source>
</reference>
<evidence type="ECO:0000256" key="15">
    <source>
        <dbReference type="SAM" id="MobiDB-lite"/>
    </source>
</evidence>
<dbReference type="InterPro" id="IPR049712">
    <property type="entry name" value="Poly_export"/>
</dbReference>
<comment type="caution">
    <text evidence="20">The sequence shown here is derived from an EMBL/GenBank/DDBJ whole genome shotgun (WGS) entry which is preliminary data.</text>
</comment>
<keyword evidence="21" id="KW-1185">Reference proteome</keyword>
<evidence type="ECO:0000256" key="6">
    <source>
        <dbReference type="ARBA" id="ARBA00022692"/>
    </source>
</evidence>
<evidence type="ECO:0000256" key="7">
    <source>
        <dbReference type="ARBA" id="ARBA00022729"/>
    </source>
</evidence>
<keyword evidence="10" id="KW-0626">Porin</keyword>
<evidence type="ECO:0000256" key="1">
    <source>
        <dbReference type="ARBA" id="ARBA00004571"/>
    </source>
</evidence>
<accession>A0ABU2WFE9</accession>
<sequence length="985" mass="105375">MRFELPASRRLIGEWVRCAATALVLFGCGIAAAQSGSPDILDTLSPEQRQQLIDAYAESRPMGSNDGSFEQYGSGEVPQARGSDGGSGVQDDPVLGAERQRQARQRVLQLRRQYLRFTDTPFSANLEPFGYSLFIGAAPSTFAPVDNFPVPADYVVGPGDLIRVQIYENNNASYALEISRDGAINIPGIGPVDVAGLRFAEVQQTVRAQIEQRIIGAKADVTLGRLRSMQIFLVGDVNQPGSYTVSSLSTMTNALFQGGGVGLSGSLRKIQLKRGGRVVSTLDFYDLLIRGDAHADLRLMPGDVIFVPPVGAQVAVDGEVKRPAIYELDGERSVGQMLELAGGLRASSSAAATIERVSPSHGRVIVDIGRDGVIERSAPVHDGDAIKIKQVSPRIEDKVRVEGFVKYPGRYQWSAGMSLADVLQVAAPLSSDSGEEAYFPAILIERTTEAGGVRRWSALQRGPGGLVPAESLRPNDLIVVLSRSDVEYLSSSDVRSAVAGGGRQVSSCPGLDQLTRLLSSQRASRLVHIFASERDSFGMSDQWGDIQEAANGDARNRDDSAPSYDGYLPATPGQQVQNRDQALILGQGSANGQGDAFITGNGQAGRSARLVSSGPRSQLPSSAARQQLAPASQCPRIYQRVPQILPFLLERSVAVFGEVRRPGLYPVADGTALRSVVDAAGGLTAEGNRENVEYVSYAQALDTGQSRYQTLDVGQDQTLAIDMHPGDILNFRPVYVGQENGVVRLYGEVRFPGAYSIIRGERLSDIIRRAGGLTDQAYPYGAVLTRESARRAEQITNQRAAKDLREALVTAVTSGALPDSDASSGFLSGIVQSLESSPTVGRVVTETDPQVLAARPELDIVVEPGDKLYMPKRPATVTVTGQVLNAGTVAFVSGRDASEYIDMAGGFTQGADDERAFLILPSGQARKLETSFWNFRRVDVPPGSYIVVPRDATPLNGWVLSEKLLGIFSNLAVSAAALAVIGDNN</sequence>
<proteinExistence type="inferred from homology"/>
<evidence type="ECO:0000256" key="3">
    <source>
        <dbReference type="ARBA" id="ARBA00022448"/>
    </source>
</evidence>
<feature type="region of interest" description="Disordered" evidence="15">
    <location>
        <begin position="594"/>
        <end position="632"/>
    </location>
</feature>
<feature type="domain" description="Polysaccharide export protein N-terminal" evidence="16">
    <location>
        <begin position="150"/>
        <end position="222"/>
    </location>
</feature>
<evidence type="ECO:0000256" key="9">
    <source>
        <dbReference type="ARBA" id="ARBA00023065"/>
    </source>
</evidence>
<feature type="domain" description="Soluble ligand binding" evidence="18">
    <location>
        <begin position="314"/>
        <end position="363"/>
    </location>
</feature>
<dbReference type="Gene3D" id="3.10.560.10">
    <property type="entry name" value="Outer membrane lipoprotein wza domain like"/>
    <property type="match status" value="6"/>
</dbReference>
<dbReference type="InterPro" id="IPR054765">
    <property type="entry name" value="SLBB_dom"/>
</dbReference>
<evidence type="ECO:0000259" key="17">
    <source>
        <dbReference type="Pfam" id="PF06251"/>
    </source>
</evidence>
<feature type="domain" description="Capsule biosynthesis GfcC-like C-terminal" evidence="17">
    <location>
        <begin position="886"/>
        <end position="950"/>
    </location>
</feature>
<dbReference type="InterPro" id="IPR003715">
    <property type="entry name" value="Poly_export_N"/>
</dbReference>
<keyword evidence="12" id="KW-0564">Palmitate</keyword>
<keyword evidence="5" id="KW-0762">Sugar transport</keyword>
<evidence type="ECO:0000256" key="2">
    <source>
        <dbReference type="ARBA" id="ARBA00009450"/>
    </source>
</evidence>
<gene>
    <name evidence="20" type="ORF">RM530_02455</name>
</gene>
<feature type="compositionally biased region" description="Polar residues" evidence="15">
    <location>
        <begin position="614"/>
        <end position="625"/>
    </location>
</feature>
<evidence type="ECO:0000256" key="4">
    <source>
        <dbReference type="ARBA" id="ARBA00022452"/>
    </source>
</evidence>
<dbReference type="EMBL" id="JAVRIC010000002">
    <property type="protein sequence ID" value="MDT0496228.1"/>
    <property type="molecule type" value="Genomic_DNA"/>
</dbReference>
<protein>
    <submittedName>
        <fullName evidence="20">SLBB domain-containing protein</fullName>
    </submittedName>
</protein>
<feature type="region of interest" description="Disordered" evidence="15">
    <location>
        <begin position="552"/>
        <end position="572"/>
    </location>
</feature>
<dbReference type="Pfam" id="PF10531">
    <property type="entry name" value="SLBB"/>
    <property type="match status" value="3"/>
</dbReference>
<keyword evidence="9" id="KW-0406">Ion transport</keyword>
<feature type="domain" description="Soluble ligand binding" evidence="18">
    <location>
        <begin position="742"/>
        <end position="786"/>
    </location>
</feature>